<proteinExistence type="predicted"/>
<keyword evidence="1" id="KW-0812">Transmembrane</keyword>
<evidence type="ECO:0000256" key="1">
    <source>
        <dbReference type="SAM" id="Phobius"/>
    </source>
</evidence>
<reference evidence="2 3" key="1">
    <citation type="submission" date="2016-10" db="EMBL/GenBank/DDBJ databases">
        <authorList>
            <person name="de Groot N.N."/>
        </authorList>
    </citation>
    <scope>NUCLEOTIDE SEQUENCE [LARGE SCALE GENOMIC DNA]</scope>
    <source>
        <strain>J11</strain>
        <strain evidence="3">PG 39</strain>
    </source>
</reference>
<dbReference type="InterPro" id="IPR036259">
    <property type="entry name" value="MFS_trans_sf"/>
</dbReference>
<keyword evidence="3" id="KW-1185">Reference proteome</keyword>
<feature type="transmembrane region" description="Helical" evidence="1">
    <location>
        <begin position="12"/>
        <end position="35"/>
    </location>
</feature>
<feature type="transmembrane region" description="Helical" evidence="1">
    <location>
        <begin position="41"/>
        <end position="62"/>
    </location>
</feature>
<feature type="transmembrane region" description="Helical" evidence="1">
    <location>
        <begin position="74"/>
        <end position="95"/>
    </location>
</feature>
<dbReference type="Proteomes" id="UP000199065">
    <property type="component" value="Unassembled WGS sequence"/>
</dbReference>
<evidence type="ECO:0000313" key="3">
    <source>
        <dbReference type="Proteomes" id="UP000199065"/>
    </source>
</evidence>
<accession>A0A1I2RVC5</accession>
<dbReference type="PROSITE" id="PS51257">
    <property type="entry name" value="PROKAR_LIPOPROTEIN"/>
    <property type="match status" value="1"/>
</dbReference>
<organism evidence="2 3">
    <name type="scientific">Corynebacterium spheniscorum</name>
    <dbReference type="NCBI Taxonomy" id="185761"/>
    <lineage>
        <taxon>Bacteria</taxon>
        <taxon>Bacillati</taxon>
        <taxon>Actinomycetota</taxon>
        <taxon>Actinomycetes</taxon>
        <taxon>Mycobacteriales</taxon>
        <taxon>Corynebacteriaceae</taxon>
        <taxon>Corynebacterium</taxon>
    </lineage>
</organism>
<name>A0A1I2RVC5_9CORY</name>
<keyword evidence="1" id="KW-1133">Transmembrane helix</keyword>
<keyword evidence="1" id="KW-0472">Membrane</keyword>
<dbReference type="RefSeq" id="WP_092284901.1">
    <property type="nucleotide sequence ID" value="NZ_VXKI01000017.1"/>
</dbReference>
<dbReference type="EMBL" id="FOPJ01000004">
    <property type="protein sequence ID" value="SFG44635.1"/>
    <property type="molecule type" value="Genomic_DNA"/>
</dbReference>
<sequence length="119" mass="13245">MPADPTKTLRWMVMCALSASCAEMTQVVAMVWVTFALTKNATLVGIVNAAIFLPGVVLGLYFHRHADKGDAGSLLKLTNRVLVVGALGLMLVWAFGEYPPHRRRINYRAVRFELRQITE</sequence>
<dbReference type="SUPFAM" id="SSF103473">
    <property type="entry name" value="MFS general substrate transporter"/>
    <property type="match status" value="1"/>
</dbReference>
<dbReference type="AlphaFoldDB" id="A0A1I2RVC5"/>
<evidence type="ECO:0000313" key="2">
    <source>
        <dbReference type="EMBL" id="SFG44635.1"/>
    </source>
</evidence>
<gene>
    <name evidence="2" type="ORF">SAMN05660282_00923</name>
</gene>
<protein>
    <submittedName>
        <fullName evidence="2">Uncharacterized protein</fullName>
    </submittedName>
</protein>
<dbReference type="STRING" id="185761.SAMN05660282_00923"/>